<protein>
    <submittedName>
        <fullName evidence="2">ABC transporter permease subunit</fullName>
    </submittedName>
</protein>
<feature type="transmembrane region" description="Helical" evidence="1">
    <location>
        <begin position="18"/>
        <end position="38"/>
    </location>
</feature>
<keyword evidence="1" id="KW-1133">Transmembrane helix</keyword>
<keyword evidence="1" id="KW-0812">Transmembrane</keyword>
<reference evidence="2 3" key="1">
    <citation type="submission" date="2020-02" db="EMBL/GenBank/DDBJ databases">
        <title>Fructobacillus sp. isolated from paper mulberry of Taiwan.</title>
        <authorList>
            <person name="Lin S.-T."/>
        </authorList>
    </citation>
    <scope>NUCLEOTIDE SEQUENCE [LARGE SCALE GENOMIC DNA]</scope>
    <source>
        <strain evidence="2 3">M1-21</strain>
    </source>
</reference>
<proteinExistence type="predicted"/>
<feature type="transmembrane region" description="Helical" evidence="1">
    <location>
        <begin position="44"/>
        <end position="69"/>
    </location>
</feature>
<organism evidence="2 3">
    <name type="scientific">Fructobacillus papyrifericola</name>
    <dbReference type="NCBI Taxonomy" id="2713172"/>
    <lineage>
        <taxon>Bacteria</taxon>
        <taxon>Bacillati</taxon>
        <taxon>Bacillota</taxon>
        <taxon>Bacilli</taxon>
        <taxon>Lactobacillales</taxon>
        <taxon>Lactobacillaceae</taxon>
        <taxon>Fructobacillus</taxon>
    </lineage>
</organism>
<feature type="transmembrane region" description="Helical" evidence="1">
    <location>
        <begin position="228"/>
        <end position="249"/>
    </location>
</feature>
<feature type="transmembrane region" description="Helical" evidence="1">
    <location>
        <begin position="136"/>
        <end position="157"/>
    </location>
</feature>
<dbReference type="Proteomes" id="UP000735205">
    <property type="component" value="Unassembled WGS sequence"/>
</dbReference>
<comment type="caution">
    <text evidence="2">The sequence shown here is derived from an EMBL/GenBank/DDBJ whole genome shotgun (WGS) entry which is preliminary data.</text>
</comment>
<dbReference type="PANTHER" id="PTHR37305">
    <property type="entry name" value="INTEGRAL MEMBRANE PROTEIN-RELATED"/>
    <property type="match status" value="1"/>
</dbReference>
<keyword evidence="3" id="KW-1185">Reference proteome</keyword>
<dbReference type="Pfam" id="PF12730">
    <property type="entry name" value="ABC2_membrane_4"/>
    <property type="match status" value="1"/>
</dbReference>
<dbReference type="PANTHER" id="PTHR37305:SF1">
    <property type="entry name" value="MEMBRANE PROTEIN"/>
    <property type="match status" value="1"/>
</dbReference>
<evidence type="ECO:0000313" key="3">
    <source>
        <dbReference type="Proteomes" id="UP000735205"/>
    </source>
</evidence>
<feature type="transmembrane region" description="Helical" evidence="1">
    <location>
        <begin position="90"/>
        <end position="116"/>
    </location>
</feature>
<evidence type="ECO:0000256" key="1">
    <source>
        <dbReference type="SAM" id="Phobius"/>
    </source>
</evidence>
<dbReference type="RefSeq" id="WP_213793195.1">
    <property type="nucleotide sequence ID" value="NZ_JAAMFJ010000002.1"/>
</dbReference>
<keyword evidence="1" id="KW-0472">Membrane</keyword>
<evidence type="ECO:0000313" key="2">
    <source>
        <dbReference type="EMBL" id="MBS9336644.1"/>
    </source>
</evidence>
<feature type="transmembrane region" description="Helical" evidence="1">
    <location>
        <begin position="164"/>
        <end position="192"/>
    </location>
</feature>
<accession>A0ABS5QWG6</accession>
<gene>
    <name evidence="2" type="ORF">G6R28_05315</name>
</gene>
<sequence>MLTLLKQEWMKAVKQNRFYIWAILAFVTPIVVLTWLVPADSQQAGYYSLGGAGLIVAISASVISALTFTQEFNYGTIRPLLSRQYSRLQVFVAKIIMIVFEYVLVLTSAVLGTLAGRLIFQMTNGTTETEIQWQPFLFNQVMDVIMTLFFFAIVLMVSNLVKSTAAAVSIGIVLSVATSIIAAITTFLVQFWEPLRWNPLTVEAFLSQFNGQKVQNEYMMNYFGTDVWVVWAVYIFYLVVIYVLTYLIFRRRSV</sequence>
<name>A0ABS5QWG6_9LACO</name>
<dbReference type="EMBL" id="JAAMFJ010000002">
    <property type="protein sequence ID" value="MBS9336644.1"/>
    <property type="molecule type" value="Genomic_DNA"/>
</dbReference>